<comment type="subcellular location">
    <subcellularLocation>
        <location evidence="6">Cytoplasm</location>
    </subcellularLocation>
</comment>
<keyword evidence="3 6" id="KW-0238">DNA-binding</keyword>
<evidence type="ECO:0000256" key="1">
    <source>
        <dbReference type="ARBA" id="ARBA00022490"/>
    </source>
</evidence>
<comment type="function">
    <text evidence="6">The RuvA-RuvB-RuvC complex processes Holliday junction (HJ) DNA during genetic recombination and DNA repair, while the RuvA-RuvB complex plays an important role in the rescue of blocked DNA replication forks via replication fork reversal (RFR). RuvA specifically binds to HJ cruciform DNA, conferring on it an open structure. The RuvB hexamer acts as an ATP-dependent pump, pulling dsDNA into and through the RuvAB complex. HJ branch migration allows RuvC to scan DNA until it finds its consensus sequence, where it cleaves and resolves the cruciform DNA.</text>
</comment>
<evidence type="ECO:0000256" key="5">
    <source>
        <dbReference type="ARBA" id="ARBA00023204"/>
    </source>
</evidence>
<dbReference type="Pfam" id="PF14520">
    <property type="entry name" value="HHH_5"/>
    <property type="match status" value="1"/>
</dbReference>
<dbReference type="GO" id="GO:0006281">
    <property type="term" value="P:DNA repair"/>
    <property type="evidence" value="ECO:0007669"/>
    <property type="project" value="UniProtKB-UniRule"/>
</dbReference>
<dbReference type="GO" id="GO:0009378">
    <property type="term" value="F:four-way junction helicase activity"/>
    <property type="evidence" value="ECO:0007669"/>
    <property type="project" value="InterPro"/>
</dbReference>
<evidence type="ECO:0000256" key="4">
    <source>
        <dbReference type="ARBA" id="ARBA00023172"/>
    </source>
</evidence>
<evidence type="ECO:0000256" key="7">
    <source>
        <dbReference type="SAM" id="MobiDB-lite"/>
    </source>
</evidence>
<evidence type="ECO:0000313" key="9">
    <source>
        <dbReference type="EMBL" id="ACV06553.1"/>
    </source>
</evidence>
<keyword evidence="9" id="KW-0378">Hydrolase</keyword>
<comment type="similarity">
    <text evidence="6">Belongs to the RuvA family.</text>
</comment>
<comment type="subunit">
    <text evidence="6">Homotetramer. Forms an RuvA(8)-RuvB(12)-Holliday junction (HJ) complex. HJ DNA is sandwiched between 2 RuvA tetramers; dsDNA enters through RuvA and exits via RuvB. An RuvB hexamer assembles on each DNA strand where it exits the tetramer. Each RuvB hexamer is contacted by two RuvA subunits (via domain III) on 2 adjacent RuvB subunits; this complex drives branch migration. In the full resolvosome a probable DNA-RuvA(4)-RuvB(12)-RuvC(2) complex forms which resolves the HJ.</text>
</comment>
<dbReference type="GO" id="GO:0005737">
    <property type="term" value="C:cytoplasm"/>
    <property type="evidence" value="ECO:0007669"/>
    <property type="project" value="UniProtKB-SubCell"/>
</dbReference>
<reference evidence="9 10" key="1">
    <citation type="journal article" date="2009" name="Stand. Genomic Sci.">
        <title>Complete genome sequence of Kytococcus sedentarius type strain (541).</title>
        <authorList>
            <person name="Sims D."/>
            <person name="Brettin T."/>
            <person name="Detter J.C."/>
            <person name="Han C."/>
            <person name="Lapidus A."/>
            <person name="Copeland A."/>
            <person name="Glavina Del Rio T."/>
            <person name="Nolan M."/>
            <person name="Chen F."/>
            <person name="Lucas S."/>
            <person name="Tice H."/>
            <person name="Cheng J.F."/>
            <person name="Bruce D."/>
            <person name="Goodwin L."/>
            <person name="Pitluck S."/>
            <person name="Ovchinnikova G."/>
            <person name="Pati A."/>
            <person name="Ivanova N."/>
            <person name="Mavrommatis K."/>
            <person name="Chen A."/>
            <person name="Palaniappan K."/>
            <person name="D'haeseleer P."/>
            <person name="Chain P."/>
            <person name="Bristow J."/>
            <person name="Eisen J.A."/>
            <person name="Markowitz V."/>
            <person name="Hugenholtz P."/>
            <person name="Schneider S."/>
            <person name="Goker M."/>
            <person name="Pukall R."/>
            <person name="Kyrpides N.C."/>
            <person name="Klenk H.P."/>
        </authorList>
    </citation>
    <scope>NUCLEOTIDE SEQUENCE [LARGE SCALE GENOMIC DNA]</scope>
    <source>
        <strain evidence="10">ATCC 14392 / DSM 20547 / JCM 11482 / CCUG 33030 / NBRC 15357 / NCTC 11040 / CCM 314 / 541</strain>
    </source>
</reference>
<keyword evidence="10" id="KW-1185">Reference proteome</keyword>
<comment type="domain">
    <text evidence="6">Has three domains with a flexible linker between the domains II and III and assumes an 'L' shape. Domain III is highly mobile and contacts RuvB.</text>
</comment>
<dbReference type="InterPro" id="IPR036267">
    <property type="entry name" value="RuvA_C_sf"/>
</dbReference>
<dbReference type="SUPFAM" id="SSF47781">
    <property type="entry name" value="RuvA domain 2-like"/>
    <property type="match status" value="1"/>
</dbReference>
<dbReference type="CDD" id="cd14332">
    <property type="entry name" value="UBA_RuvA_C"/>
    <property type="match status" value="1"/>
</dbReference>
<dbReference type="GO" id="GO:0005524">
    <property type="term" value="F:ATP binding"/>
    <property type="evidence" value="ECO:0007669"/>
    <property type="project" value="InterPro"/>
</dbReference>
<evidence type="ECO:0000256" key="6">
    <source>
        <dbReference type="HAMAP-Rule" id="MF_00031"/>
    </source>
</evidence>
<dbReference type="Gene3D" id="1.10.8.10">
    <property type="entry name" value="DNA helicase RuvA subunit, C-terminal domain"/>
    <property type="match status" value="1"/>
</dbReference>
<dbReference type="GO" id="GO:0000400">
    <property type="term" value="F:four-way junction DNA binding"/>
    <property type="evidence" value="ECO:0007669"/>
    <property type="project" value="UniProtKB-UniRule"/>
</dbReference>
<dbReference type="RefSeq" id="WP_015779498.1">
    <property type="nucleotide sequence ID" value="NC_013169.1"/>
</dbReference>
<comment type="caution">
    <text evidence="6">Lacks conserved residue(s) required for the propagation of feature annotation.</text>
</comment>
<dbReference type="AlphaFoldDB" id="C7NI46"/>
<gene>
    <name evidence="6" type="primary">ruvA</name>
    <name evidence="9" type="ordered locus">Ksed_15330</name>
</gene>
<feature type="region of interest" description="Disordered" evidence="7">
    <location>
        <begin position="134"/>
        <end position="157"/>
    </location>
</feature>
<dbReference type="NCBIfam" id="TIGR00084">
    <property type="entry name" value="ruvA"/>
    <property type="match status" value="1"/>
</dbReference>
<feature type="domain" description="Helix-hairpin-helix DNA-binding motif class 1" evidence="8">
    <location>
        <begin position="107"/>
        <end position="126"/>
    </location>
</feature>
<dbReference type="InterPro" id="IPR000085">
    <property type="entry name" value="RuvA"/>
</dbReference>
<dbReference type="SUPFAM" id="SSF46929">
    <property type="entry name" value="DNA helicase RuvA subunit, C-terminal domain"/>
    <property type="match status" value="1"/>
</dbReference>
<keyword evidence="9" id="KW-0067">ATP-binding</keyword>
<evidence type="ECO:0000256" key="3">
    <source>
        <dbReference type="ARBA" id="ARBA00023125"/>
    </source>
</evidence>
<dbReference type="HAMAP" id="MF_00031">
    <property type="entry name" value="DNA_HJ_migration_RuvA"/>
    <property type="match status" value="1"/>
</dbReference>
<dbReference type="GO" id="GO:0006310">
    <property type="term" value="P:DNA recombination"/>
    <property type="evidence" value="ECO:0007669"/>
    <property type="project" value="UniProtKB-UniRule"/>
</dbReference>
<keyword evidence="9" id="KW-0547">Nucleotide-binding</keyword>
<evidence type="ECO:0000256" key="2">
    <source>
        <dbReference type="ARBA" id="ARBA00022763"/>
    </source>
</evidence>
<protein>
    <recommendedName>
        <fullName evidence="6">Holliday junction branch migration complex subunit RuvA</fullName>
    </recommendedName>
</protein>
<dbReference type="Pfam" id="PF07499">
    <property type="entry name" value="RuvA_C"/>
    <property type="match status" value="1"/>
</dbReference>
<name>C7NI46_KYTSD</name>
<dbReference type="InterPro" id="IPR012340">
    <property type="entry name" value="NA-bd_OB-fold"/>
</dbReference>
<dbReference type="SUPFAM" id="SSF50249">
    <property type="entry name" value="Nucleic acid-binding proteins"/>
    <property type="match status" value="1"/>
</dbReference>
<dbReference type="EMBL" id="CP001686">
    <property type="protein sequence ID" value="ACV06553.1"/>
    <property type="molecule type" value="Genomic_DNA"/>
</dbReference>
<feature type="region of interest" description="Disordered" evidence="7">
    <location>
        <begin position="179"/>
        <end position="209"/>
    </location>
</feature>
<accession>C7NI46</accession>
<feature type="domain" description="Helix-hairpin-helix DNA-binding motif class 1" evidence="8">
    <location>
        <begin position="72"/>
        <end position="91"/>
    </location>
</feature>
<proteinExistence type="inferred from homology"/>
<dbReference type="Gene3D" id="1.10.150.20">
    <property type="entry name" value="5' to 3' exonuclease, C-terminal subdomain"/>
    <property type="match status" value="1"/>
</dbReference>
<organism evidence="9 10">
    <name type="scientific">Kytococcus sedentarius (strain ATCC 14392 / DSM 20547 / JCM 11482 / CCUG 33030 / NBRC 15357 / NCTC 11040 / CCM 314 / 541)</name>
    <name type="common">Micrococcus sedentarius</name>
    <dbReference type="NCBI Taxonomy" id="478801"/>
    <lineage>
        <taxon>Bacteria</taxon>
        <taxon>Bacillati</taxon>
        <taxon>Actinomycetota</taxon>
        <taxon>Actinomycetes</taxon>
        <taxon>Micrococcales</taxon>
        <taxon>Kytococcaceae</taxon>
        <taxon>Kytococcus</taxon>
    </lineage>
</organism>
<dbReference type="HOGENOM" id="CLU_087936_2_1_11"/>
<dbReference type="GO" id="GO:0009379">
    <property type="term" value="C:Holliday junction helicase complex"/>
    <property type="evidence" value="ECO:0007669"/>
    <property type="project" value="InterPro"/>
</dbReference>
<dbReference type="STRING" id="478801.Ksed_15330"/>
<dbReference type="KEGG" id="kse:Ksed_15330"/>
<dbReference type="InterPro" id="IPR003583">
    <property type="entry name" value="Hlx-hairpin-Hlx_DNA-bd_motif"/>
</dbReference>
<evidence type="ECO:0000313" key="10">
    <source>
        <dbReference type="Proteomes" id="UP000006666"/>
    </source>
</evidence>
<dbReference type="eggNOG" id="COG0632">
    <property type="taxonomic scope" value="Bacteria"/>
</dbReference>
<evidence type="ECO:0000259" key="8">
    <source>
        <dbReference type="SMART" id="SM00278"/>
    </source>
</evidence>
<dbReference type="GO" id="GO:0048476">
    <property type="term" value="C:Holliday junction resolvase complex"/>
    <property type="evidence" value="ECO:0007669"/>
    <property type="project" value="UniProtKB-UniRule"/>
</dbReference>
<dbReference type="InterPro" id="IPR010994">
    <property type="entry name" value="RuvA_2-like"/>
</dbReference>
<sequence>MIASLSGTITHVGLDHLVVEVGGVGMRVLVPPQVAAEVRTGQEARLETSLVVREDSLTLFGFLDADTREVFETVQSVSGVGPRLALALVAVLSPAELSRAVHTEDLAALTSVPGIGKKGAQRLVLELVGKLPADLGGGAAPTTTEQSAGGDPSEPAWAPQVRDALEGLGWNTAQATKATRTVVEQHAQDTGPPPELPVLLREALREAAS</sequence>
<keyword evidence="5 6" id="KW-0234">DNA repair</keyword>
<dbReference type="InterPro" id="IPR013849">
    <property type="entry name" value="DNA_helicase_Holl-junc_RuvA_I"/>
</dbReference>
<keyword evidence="1 6" id="KW-0963">Cytoplasm</keyword>
<feature type="region of interest" description="Domain III" evidence="6">
    <location>
        <begin position="153"/>
        <end position="209"/>
    </location>
</feature>
<dbReference type="SMART" id="SM00278">
    <property type="entry name" value="HhH1"/>
    <property type="match status" value="2"/>
</dbReference>
<keyword evidence="9" id="KW-0347">Helicase</keyword>
<keyword evidence="2 6" id="KW-0227">DNA damage</keyword>
<keyword evidence="4 6" id="KW-0233">DNA recombination</keyword>
<dbReference type="InterPro" id="IPR011114">
    <property type="entry name" value="RuvA_C"/>
</dbReference>
<dbReference type="Pfam" id="PF01330">
    <property type="entry name" value="RuvA_N"/>
    <property type="match status" value="1"/>
</dbReference>
<dbReference type="Gene3D" id="2.40.50.140">
    <property type="entry name" value="Nucleic acid-binding proteins"/>
    <property type="match status" value="1"/>
</dbReference>
<dbReference type="Proteomes" id="UP000006666">
    <property type="component" value="Chromosome"/>
</dbReference>